<dbReference type="RefSeq" id="WP_219503559.1">
    <property type="nucleotide sequence ID" value="NZ_JAHXDN010000003.1"/>
</dbReference>
<dbReference type="AlphaFoldDB" id="A0A9X1FWI0"/>
<proteinExistence type="inferred from homology"/>
<organism evidence="9 10">
    <name type="scientific">Roseobacter insulae</name>
    <dbReference type="NCBI Taxonomy" id="2859783"/>
    <lineage>
        <taxon>Bacteria</taxon>
        <taxon>Pseudomonadati</taxon>
        <taxon>Pseudomonadota</taxon>
        <taxon>Alphaproteobacteria</taxon>
        <taxon>Rhodobacterales</taxon>
        <taxon>Roseobacteraceae</taxon>
        <taxon>Roseobacter</taxon>
    </lineage>
</organism>
<dbReference type="PANTHER" id="PTHR11054:SF0">
    <property type="entry name" value="6-PHOSPHOGLUCONOLACTONASE"/>
    <property type="match status" value="1"/>
</dbReference>
<evidence type="ECO:0000256" key="5">
    <source>
        <dbReference type="ARBA" id="ARBA00013198"/>
    </source>
</evidence>
<evidence type="ECO:0000313" key="10">
    <source>
        <dbReference type="Proteomes" id="UP001138661"/>
    </source>
</evidence>
<keyword evidence="7 9" id="KW-0378">Hydrolase</keyword>
<keyword evidence="10" id="KW-1185">Reference proteome</keyword>
<dbReference type="NCBIfam" id="TIGR01198">
    <property type="entry name" value="pgl"/>
    <property type="match status" value="1"/>
</dbReference>
<evidence type="ECO:0000256" key="3">
    <source>
        <dbReference type="ARBA" id="ARBA00004961"/>
    </source>
</evidence>
<evidence type="ECO:0000256" key="2">
    <source>
        <dbReference type="ARBA" id="ARBA00002681"/>
    </source>
</evidence>
<dbReference type="Pfam" id="PF01182">
    <property type="entry name" value="Glucosamine_iso"/>
    <property type="match status" value="1"/>
</dbReference>
<gene>
    <name evidence="7 9" type="primary">pgl</name>
    <name evidence="9" type="ORF">KX928_13835</name>
</gene>
<dbReference type="EMBL" id="JAHXDN010000003">
    <property type="protein sequence ID" value="MBW4708866.1"/>
    <property type="molecule type" value="Genomic_DNA"/>
</dbReference>
<evidence type="ECO:0000259" key="8">
    <source>
        <dbReference type="Pfam" id="PF01182"/>
    </source>
</evidence>
<evidence type="ECO:0000256" key="1">
    <source>
        <dbReference type="ARBA" id="ARBA00000832"/>
    </source>
</evidence>
<dbReference type="CDD" id="cd01400">
    <property type="entry name" value="6PGL"/>
    <property type="match status" value="1"/>
</dbReference>
<dbReference type="GO" id="GO:0006098">
    <property type="term" value="P:pentose-phosphate shunt"/>
    <property type="evidence" value="ECO:0007669"/>
    <property type="project" value="InterPro"/>
</dbReference>
<accession>A0A9X1FWI0</accession>
<protein>
    <recommendedName>
        <fullName evidence="6 7">6-phosphogluconolactonase</fullName>
        <shortName evidence="7">6PGL</shortName>
        <ecNumber evidence="5 7">3.1.1.31</ecNumber>
    </recommendedName>
</protein>
<comment type="similarity">
    <text evidence="4 7">Belongs to the glucosamine/galactosamine-6-phosphate isomerase family. 6-phosphogluconolactonase subfamily.</text>
</comment>
<comment type="catalytic activity">
    <reaction evidence="1 7">
        <text>6-phospho-D-glucono-1,5-lactone + H2O = 6-phospho-D-gluconate + H(+)</text>
        <dbReference type="Rhea" id="RHEA:12556"/>
        <dbReference type="ChEBI" id="CHEBI:15377"/>
        <dbReference type="ChEBI" id="CHEBI:15378"/>
        <dbReference type="ChEBI" id="CHEBI:57955"/>
        <dbReference type="ChEBI" id="CHEBI:58759"/>
        <dbReference type="EC" id="3.1.1.31"/>
    </reaction>
</comment>
<dbReference type="InterPro" id="IPR039104">
    <property type="entry name" value="6PGL"/>
</dbReference>
<evidence type="ECO:0000256" key="6">
    <source>
        <dbReference type="ARBA" id="ARBA00020337"/>
    </source>
</evidence>
<comment type="pathway">
    <text evidence="3 7">Carbohydrate degradation; pentose phosphate pathway; D-ribulose 5-phosphate from D-glucose 6-phosphate (oxidative stage): step 2/3.</text>
</comment>
<dbReference type="InterPro" id="IPR006148">
    <property type="entry name" value="Glc/Gal-6P_isomerase"/>
</dbReference>
<dbReference type="GO" id="GO:0017057">
    <property type="term" value="F:6-phosphogluconolactonase activity"/>
    <property type="evidence" value="ECO:0007669"/>
    <property type="project" value="UniProtKB-UniRule"/>
</dbReference>
<evidence type="ECO:0000313" key="9">
    <source>
        <dbReference type="EMBL" id="MBW4708866.1"/>
    </source>
</evidence>
<reference evidence="9" key="1">
    <citation type="submission" date="2021-07" db="EMBL/GenBank/DDBJ databases">
        <title>Roseobacter insulae sp. nov., isolated from a tidal flat.</title>
        <authorList>
            <person name="Park S."/>
            <person name="Yoon J.-H."/>
        </authorList>
    </citation>
    <scope>NUCLEOTIDE SEQUENCE</scope>
    <source>
        <strain evidence="9">YSTF-M11</strain>
    </source>
</reference>
<comment type="caution">
    <text evidence="9">The sequence shown here is derived from an EMBL/GenBank/DDBJ whole genome shotgun (WGS) entry which is preliminary data.</text>
</comment>
<dbReference type="Proteomes" id="UP001138661">
    <property type="component" value="Unassembled WGS sequence"/>
</dbReference>
<dbReference type="PANTHER" id="PTHR11054">
    <property type="entry name" value="6-PHOSPHOGLUCONOLACTONASE"/>
    <property type="match status" value="1"/>
</dbReference>
<comment type="function">
    <text evidence="2 7">Hydrolysis of 6-phosphogluconolactone to 6-phosphogluconate.</text>
</comment>
<evidence type="ECO:0000256" key="4">
    <source>
        <dbReference type="ARBA" id="ARBA00010662"/>
    </source>
</evidence>
<sequence length="223" mass="23809">MNFIENADRDMAIMNVAHALTSDLRKCLLRHEFASFAVPGGTTPGPVFDAMSSVEIDWSRVHVMLTDERWVPEDHARSNAGLVKSRLLTGHAANARFISFYRDGMTAQAAAPDVSAALAGEMPISVLLLGMGADMHTASLFPRAPGLKEAMARDAPLLCAVSPPDQPEERVSLSAQALDGAMDKHLVIFGDDKRAALERAMTLPALDAPIGAVIKGGTVHWAA</sequence>
<evidence type="ECO:0000256" key="7">
    <source>
        <dbReference type="RuleBase" id="RU365095"/>
    </source>
</evidence>
<name>A0A9X1FWI0_9RHOB</name>
<dbReference type="EC" id="3.1.1.31" evidence="5 7"/>
<dbReference type="GO" id="GO:0005975">
    <property type="term" value="P:carbohydrate metabolic process"/>
    <property type="evidence" value="ECO:0007669"/>
    <property type="project" value="UniProtKB-UniRule"/>
</dbReference>
<feature type="domain" description="Glucosamine/galactosamine-6-phosphate isomerase" evidence="8">
    <location>
        <begin position="8"/>
        <end position="221"/>
    </location>
</feature>
<dbReference type="InterPro" id="IPR005900">
    <property type="entry name" value="6-phosphogluconolactonase_DevB"/>
</dbReference>